<keyword evidence="2" id="KW-0238">DNA-binding</keyword>
<evidence type="ECO:0000256" key="3">
    <source>
        <dbReference type="ARBA" id="ARBA00023163"/>
    </source>
</evidence>
<evidence type="ECO:0000256" key="5">
    <source>
        <dbReference type="ARBA" id="ARBA00042627"/>
    </source>
</evidence>
<comment type="caution">
    <text evidence="8">The sequence shown here is derived from an EMBL/GenBank/DDBJ whole genome shotgun (WGS) entry which is preliminary data.</text>
</comment>
<dbReference type="GO" id="GO:0003677">
    <property type="term" value="F:DNA binding"/>
    <property type="evidence" value="ECO:0007669"/>
    <property type="project" value="UniProtKB-KW"/>
</dbReference>
<sequence length="255" mass="28211">MTTKRDKGSAISRVLEIIELVSNAEAPLSPADIAHALDIPKPSIHRLLAQLKQDGFLQMNLRGLWEPGDRLYQLSMGVWHADRFKTSRQAILQRLAGAVQETCGISIPNGLEMVYYDRVQANWPLQIYLPEGSHTPIWCTASGKLYLASLPKAKRQTVLEALPIKAMTRNTLTDLDALNAELDRIAKTGIGTDDEEFIDGMVACALPIKDGRGKLVACLYSHAPKLRLSLPGLMAFEPQLRQAAEDLSRLDDTEI</sequence>
<dbReference type="GO" id="GO:0003700">
    <property type="term" value="F:DNA-binding transcription factor activity"/>
    <property type="evidence" value="ECO:0007669"/>
    <property type="project" value="TreeGrafter"/>
</dbReference>
<dbReference type="eggNOG" id="COG1414">
    <property type="taxonomic scope" value="Bacteria"/>
</dbReference>
<dbReference type="InterPro" id="IPR036390">
    <property type="entry name" value="WH_DNA-bd_sf"/>
</dbReference>
<evidence type="ECO:0000256" key="2">
    <source>
        <dbReference type="ARBA" id="ARBA00023125"/>
    </source>
</evidence>
<dbReference type="Proteomes" id="UP000006755">
    <property type="component" value="Unassembled WGS sequence"/>
</dbReference>
<dbReference type="Pfam" id="PF09339">
    <property type="entry name" value="HTH_IclR"/>
    <property type="match status" value="1"/>
</dbReference>
<name>K2KES4_9GAMM</name>
<evidence type="ECO:0000256" key="4">
    <source>
        <dbReference type="ARBA" id="ARBA00040379"/>
    </source>
</evidence>
<keyword evidence="9" id="KW-1185">Reference proteome</keyword>
<organism evidence="8 9">
    <name type="scientific">Gallaecimonas xiamenensis 3-C-1</name>
    <dbReference type="NCBI Taxonomy" id="745411"/>
    <lineage>
        <taxon>Bacteria</taxon>
        <taxon>Pseudomonadati</taxon>
        <taxon>Pseudomonadota</taxon>
        <taxon>Gammaproteobacteria</taxon>
        <taxon>Enterobacterales</taxon>
        <taxon>Gallaecimonadaceae</taxon>
        <taxon>Gallaecimonas</taxon>
    </lineage>
</organism>
<keyword evidence="1" id="KW-0805">Transcription regulation</keyword>
<evidence type="ECO:0000259" key="7">
    <source>
        <dbReference type="PROSITE" id="PS51078"/>
    </source>
</evidence>
<evidence type="ECO:0000313" key="9">
    <source>
        <dbReference type="Proteomes" id="UP000006755"/>
    </source>
</evidence>
<proteinExistence type="predicted"/>
<evidence type="ECO:0000313" key="8">
    <source>
        <dbReference type="EMBL" id="EKE75850.1"/>
    </source>
</evidence>
<dbReference type="PANTHER" id="PTHR30136">
    <property type="entry name" value="HELIX-TURN-HELIX TRANSCRIPTIONAL REGULATOR, ICLR FAMILY"/>
    <property type="match status" value="1"/>
</dbReference>
<dbReference type="STRING" id="745411.B3C1_05307"/>
<reference evidence="8 9" key="1">
    <citation type="journal article" date="2012" name="J. Bacteriol.">
        <title>Genome Sequence of Gallaecimonas xiamenensis Type Strain 3-C-1.</title>
        <authorList>
            <person name="Lai Q."/>
            <person name="Wang L."/>
            <person name="Wang W."/>
            <person name="Shao Z."/>
        </authorList>
    </citation>
    <scope>NUCLEOTIDE SEQUENCE [LARGE SCALE GENOMIC DNA]</scope>
    <source>
        <strain evidence="8 9">3-C-1</strain>
    </source>
</reference>
<dbReference type="GO" id="GO:0045892">
    <property type="term" value="P:negative regulation of DNA-templated transcription"/>
    <property type="evidence" value="ECO:0007669"/>
    <property type="project" value="TreeGrafter"/>
</dbReference>
<dbReference type="PATRIC" id="fig|745411.4.peg.1052"/>
<dbReference type="SUPFAM" id="SSF46785">
    <property type="entry name" value="Winged helix' DNA-binding domain"/>
    <property type="match status" value="1"/>
</dbReference>
<accession>K2KES4</accession>
<dbReference type="SMART" id="SM00346">
    <property type="entry name" value="HTH_ICLR"/>
    <property type="match status" value="1"/>
</dbReference>
<keyword evidence="3" id="KW-0804">Transcription</keyword>
<feature type="domain" description="HTH iclR-type" evidence="6">
    <location>
        <begin position="8"/>
        <end position="76"/>
    </location>
</feature>
<dbReference type="InterPro" id="IPR029016">
    <property type="entry name" value="GAF-like_dom_sf"/>
</dbReference>
<dbReference type="Gene3D" id="1.10.10.10">
    <property type="entry name" value="Winged helix-like DNA-binding domain superfamily/Winged helix DNA-binding domain"/>
    <property type="match status" value="1"/>
</dbReference>
<dbReference type="InterPro" id="IPR036388">
    <property type="entry name" value="WH-like_DNA-bd_sf"/>
</dbReference>
<dbReference type="EMBL" id="AMRI01000006">
    <property type="protein sequence ID" value="EKE75850.1"/>
    <property type="molecule type" value="Genomic_DNA"/>
</dbReference>
<dbReference type="InterPro" id="IPR014757">
    <property type="entry name" value="Tscrpt_reg_IclR_C"/>
</dbReference>
<dbReference type="SUPFAM" id="SSF55781">
    <property type="entry name" value="GAF domain-like"/>
    <property type="match status" value="1"/>
</dbReference>
<dbReference type="RefSeq" id="WP_008483415.1">
    <property type="nucleotide sequence ID" value="NZ_AMRI01000006.1"/>
</dbReference>
<protein>
    <recommendedName>
        <fullName evidence="4">HTH-type transcriptional repressor AllR</fullName>
    </recommendedName>
    <alternativeName>
        <fullName evidence="5">Negative regulator of allantoin and glyoxylate utilization operons</fullName>
    </alternativeName>
</protein>
<evidence type="ECO:0000259" key="6">
    <source>
        <dbReference type="PROSITE" id="PS51077"/>
    </source>
</evidence>
<evidence type="ECO:0000256" key="1">
    <source>
        <dbReference type="ARBA" id="ARBA00023015"/>
    </source>
</evidence>
<dbReference type="Gene3D" id="3.30.450.40">
    <property type="match status" value="1"/>
</dbReference>
<dbReference type="Pfam" id="PF01614">
    <property type="entry name" value="IclR_C"/>
    <property type="match status" value="1"/>
</dbReference>
<gene>
    <name evidence="8" type="ORF">B3C1_05307</name>
</gene>
<dbReference type="InterPro" id="IPR050707">
    <property type="entry name" value="HTH_MetabolicPath_Reg"/>
</dbReference>
<dbReference type="PANTHER" id="PTHR30136:SF24">
    <property type="entry name" value="HTH-TYPE TRANSCRIPTIONAL REPRESSOR ALLR"/>
    <property type="match status" value="1"/>
</dbReference>
<feature type="domain" description="IclR-ED" evidence="7">
    <location>
        <begin position="70"/>
        <end position="253"/>
    </location>
</feature>
<dbReference type="PROSITE" id="PS51077">
    <property type="entry name" value="HTH_ICLR"/>
    <property type="match status" value="1"/>
</dbReference>
<dbReference type="InterPro" id="IPR005471">
    <property type="entry name" value="Tscrpt_reg_IclR_N"/>
</dbReference>
<dbReference type="OrthoDB" id="9807558at2"/>
<dbReference type="AlphaFoldDB" id="K2KES4"/>
<dbReference type="PROSITE" id="PS51078">
    <property type="entry name" value="ICLR_ED"/>
    <property type="match status" value="1"/>
</dbReference>